<dbReference type="InterPro" id="IPR036388">
    <property type="entry name" value="WH-like_DNA-bd_sf"/>
</dbReference>
<dbReference type="SUPFAM" id="SSF46894">
    <property type="entry name" value="C-terminal effector domain of the bipartite response regulators"/>
    <property type="match status" value="1"/>
</dbReference>
<dbReference type="Gene3D" id="1.10.10.10">
    <property type="entry name" value="Winged helix-like DNA-binding domain superfamily/Winged helix DNA-binding domain"/>
    <property type="match status" value="1"/>
</dbReference>
<evidence type="ECO:0000313" key="2">
    <source>
        <dbReference type="Proteomes" id="UP000221168"/>
    </source>
</evidence>
<accession>A0A2G1QHY7</accession>
<sequence length="71" mass="7437">MIEANRVAPLEAMVLAGLAEGKTRSQLALDLGVSEYAIGRILKGAAERLGAQSEAHAVVLYDRQTGRASDG</sequence>
<keyword evidence="2" id="KW-1185">Reference proteome</keyword>
<dbReference type="InterPro" id="IPR016032">
    <property type="entry name" value="Sig_transdc_resp-reg_C-effctor"/>
</dbReference>
<dbReference type="EMBL" id="PDVP01000018">
    <property type="protein sequence ID" value="PHP65135.1"/>
    <property type="molecule type" value="Genomic_DNA"/>
</dbReference>
<evidence type="ECO:0008006" key="3">
    <source>
        <dbReference type="Google" id="ProtNLM"/>
    </source>
</evidence>
<dbReference type="AlphaFoldDB" id="A0A2G1QHY7"/>
<organism evidence="1 2">
    <name type="scientific">Zhengella mangrovi</name>
    <dbReference type="NCBI Taxonomy" id="1982044"/>
    <lineage>
        <taxon>Bacteria</taxon>
        <taxon>Pseudomonadati</taxon>
        <taxon>Pseudomonadota</taxon>
        <taxon>Alphaproteobacteria</taxon>
        <taxon>Hyphomicrobiales</taxon>
        <taxon>Notoacmeibacteraceae</taxon>
        <taxon>Zhengella</taxon>
    </lineage>
</organism>
<gene>
    <name evidence="1" type="ORF">CSC94_20670</name>
</gene>
<dbReference type="Proteomes" id="UP000221168">
    <property type="component" value="Unassembled WGS sequence"/>
</dbReference>
<dbReference type="GO" id="GO:0006355">
    <property type="term" value="P:regulation of DNA-templated transcription"/>
    <property type="evidence" value="ECO:0007669"/>
    <property type="project" value="InterPro"/>
</dbReference>
<comment type="caution">
    <text evidence="1">The sequence shown here is derived from an EMBL/GenBank/DDBJ whole genome shotgun (WGS) entry which is preliminary data.</text>
</comment>
<protein>
    <recommendedName>
        <fullName evidence="3">HTH luxR-type domain-containing protein</fullName>
    </recommendedName>
</protein>
<dbReference type="GO" id="GO:0003677">
    <property type="term" value="F:DNA binding"/>
    <property type="evidence" value="ECO:0007669"/>
    <property type="project" value="InterPro"/>
</dbReference>
<evidence type="ECO:0000313" key="1">
    <source>
        <dbReference type="EMBL" id="PHP65135.1"/>
    </source>
</evidence>
<dbReference type="RefSeq" id="WP_099308281.1">
    <property type="nucleotide sequence ID" value="NZ_PDVP01000018.1"/>
</dbReference>
<name>A0A2G1QHY7_9HYPH</name>
<proteinExistence type="predicted"/>
<reference evidence="1 2" key="1">
    <citation type="submission" date="2017-10" db="EMBL/GenBank/DDBJ databases">
        <title>Sedimentibacterium mangrovi gen. nov., sp. nov., a novel member of family Phyllobacteriacea isolated from mangrove sediment.</title>
        <authorList>
            <person name="Liao H."/>
            <person name="Tian Y."/>
        </authorList>
    </citation>
    <scope>NUCLEOTIDE SEQUENCE [LARGE SCALE GENOMIC DNA]</scope>
    <source>
        <strain evidence="1 2">X9-2-2</strain>
    </source>
</reference>